<dbReference type="InterPro" id="IPR011598">
    <property type="entry name" value="bHLH_dom"/>
</dbReference>
<dbReference type="CDD" id="cd11448">
    <property type="entry name" value="bHLH_AtFAMA_like"/>
    <property type="match status" value="1"/>
</dbReference>
<evidence type="ECO:0000256" key="7">
    <source>
        <dbReference type="SAM" id="Phobius"/>
    </source>
</evidence>
<dbReference type="AlphaFoldDB" id="A0A199W3C2"/>
<evidence type="ECO:0000256" key="2">
    <source>
        <dbReference type="ARBA" id="ARBA00005510"/>
    </source>
</evidence>
<comment type="similarity">
    <text evidence="2">Belongs to the bHLH protein family.</text>
</comment>
<feature type="domain" description="BHLH" evidence="8">
    <location>
        <begin position="110"/>
        <end position="161"/>
    </location>
</feature>
<dbReference type="Pfam" id="PF22754">
    <property type="entry name" value="bHLH-TF_ACT-like_plant"/>
    <property type="match status" value="1"/>
</dbReference>
<accession>A0A199W3C2</accession>
<dbReference type="PANTHER" id="PTHR34967:SF1">
    <property type="entry name" value="OS02G0257200 PROTEIN"/>
    <property type="match status" value="1"/>
</dbReference>
<feature type="compositionally biased region" description="Pro residues" evidence="6">
    <location>
        <begin position="193"/>
        <end position="204"/>
    </location>
</feature>
<dbReference type="GO" id="GO:0046983">
    <property type="term" value="F:protein dimerization activity"/>
    <property type="evidence" value="ECO:0007669"/>
    <property type="project" value="InterPro"/>
</dbReference>
<name>A0A199W3C2_ANACO</name>
<reference evidence="9 10" key="1">
    <citation type="journal article" date="2016" name="DNA Res.">
        <title>The draft genome of MD-2 pineapple using hybrid error correction of long reads.</title>
        <authorList>
            <person name="Redwan R.M."/>
            <person name="Saidin A."/>
            <person name="Kumar S.V."/>
        </authorList>
    </citation>
    <scope>NUCLEOTIDE SEQUENCE [LARGE SCALE GENOMIC DNA]</scope>
    <source>
        <strain evidence="10">cv. MD2</strain>
        <tissue evidence="9">Leaf</tissue>
    </source>
</reference>
<evidence type="ECO:0000256" key="4">
    <source>
        <dbReference type="ARBA" id="ARBA00023163"/>
    </source>
</evidence>
<dbReference type="PANTHER" id="PTHR34967">
    <property type="entry name" value="OS02G0257200 PROTEIN"/>
    <property type="match status" value="1"/>
</dbReference>
<comment type="caution">
    <text evidence="9">The sequence shown here is derived from an EMBL/GenBank/DDBJ whole genome shotgun (WGS) entry which is preliminary data.</text>
</comment>
<dbReference type="Proteomes" id="UP000092600">
    <property type="component" value="Unassembled WGS sequence"/>
</dbReference>
<feature type="transmembrane region" description="Helical" evidence="7">
    <location>
        <begin position="364"/>
        <end position="383"/>
    </location>
</feature>
<feature type="compositionally biased region" description="Low complexity" evidence="6">
    <location>
        <begin position="181"/>
        <end position="192"/>
    </location>
</feature>
<gene>
    <name evidence="9" type="ORF">ACMD2_07418</name>
</gene>
<keyword evidence="3" id="KW-0805">Transcription regulation</keyword>
<evidence type="ECO:0000256" key="6">
    <source>
        <dbReference type="SAM" id="MobiDB-lite"/>
    </source>
</evidence>
<evidence type="ECO:0000256" key="3">
    <source>
        <dbReference type="ARBA" id="ARBA00023015"/>
    </source>
</evidence>
<dbReference type="STRING" id="4615.A0A199W3C2"/>
<keyword evidence="7" id="KW-0812">Transmembrane</keyword>
<dbReference type="InterPro" id="IPR036638">
    <property type="entry name" value="HLH_DNA-bd_sf"/>
</dbReference>
<dbReference type="GO" id="GO:0005634">
    <property type="term" value="C:nucleus"/>
    <property type="evidence" value="ECO:0007669"/>
    <property type="project" value="UniProtKB-SubCell"/>
</dbReference>
<evidence type="ECO:0000313" key="9">
    <source>
        <dbReference type="EMBL" id="OAY83400.1"/>
    </source>
</evidence>
<comment type="subcellular location">
    <subcellularLocation>
        <location evidence="1">Nucleus</location>
    </subcellularLocation>
</comment>
<dbReference type="InterPro" id="IPR054502">
    <property type="entry name" value="bHLH-TF_ACT-like_plant"/>
</dbReference>
<keyword evidence="7" id="KW-1133">Transmembrane helix</keyword>
<feature type="transmembrane region" description="Helical" evidence="7">
    <location>
        <begin position="549"/>
        <end position="569"/>
    </location>
</feature>
<evidence type="ECO:0000256" key="5">
    <source>
        <dbReference type="ARBA" id="ARBA00023242"/>
    </source>
</evidence>
<sequence length="669" mass="73152">MRDNISNLFEDPPEFGSADFAGAASPDDLFSLLETLEDSRKEVPPFNPFEKAAASAVSQKPLLSSVRRHETTDDFEEANAPARKKHKASAAEAAAQESEAAVAAAQDGGQHKMSHITVERNRRKQMNEHLTVLRSLMPCFYVKRGDQASIIGGVVDYIKELQQVLQSLEAKKQRKVYSEVLSPRPAISSPRPSVSPRPLPPPLSPRVGLPISPRTPQPGSPYKPRIAQQGLYLPATMMPPSIESSPSSEHTLADLAANSKSPVAEVEVKFTGPNVLLKTVSHRIPGQAVKIIAALESLALEVLHVNISTIDDTMLNSFTIKAPVSTSSASEGAPQQQQQAMVKLATAREIRTYGPRPGRNRWEYINAGLYVLAAVLLVGGFSAQLSHNQLHDKSGLALVLIALLLVAAVNAHDLAAHLAGFDCRFELFELDPQLALVEFAVPVVYVVGTVLTFVAALFFEIQMERGYKYRLEKHGLNLLIAGPVFWVLGSIHNICQIYERADGHVQILQKCVQVPLLIGSLLFLVAGIVNRNDIYGSVDYSFKILGKKWVWLCLSGSILFFVGGLLNLVKVFKMQQMEGTRLEKLRGGAQERLGSQRESQVPLILEEGGRRKTGLEQSRRKNDREEARPQARPEVRPAPAPVPTPSPSDAPGQLPTPYKDVLVHGGSQD</sequence>
<evidence type="ECO:0000259" key="8">
    <source>
        <dbReference type="PROSITE" id="PS50888"/>
    </source>
</evidence>
<dbReference type="SMART" id="SM00353">
    <property type="entry name" value="HLH"/>
    <property type="match status" value="1"/>
</dbReference>
<protein>
    <submittedName>
        <fullName evidence="9">Transcription factor SPEECHLESS</fullName>
    </submittedName>
</protein>
<feature type="transmembrane region" description="Helical" evidence="7">
    <location>
        <begin position="395"/>
        <end position="415"/>
    </location>
</feature>
<keyword evidence="5" id="KW-0539">Nucleus</keyword>
<feature type="region of interest" description="Disordered" evidence="6">
    <location>
        <begin position="611"/>
        <end position="669"/>
    </location>
</feature>
<dbReference type="Gene3D" id="4.10.280.10">
    <property type="entry name" value="Helix-loop-helix DNA-binding domain"/>
    <property type="match status" value="1"/>
</dbReference>
<evidence type="ECO:0000313" key="10">
    <source>
        <dbReference type="Proteomes" id="UP000092600"/>
    </source>
</evidence>
<dbReference type="FunFam" id="4.10.280.10:FF:000061">
    <property type="entry name" value="Transcription factor SPEECHLESS"/>
    <property type="match status" value="1"/>
</dbReference>
<feature type="transmembrane region" description="Helical" evidence="7">
    <location>
        <begin position="436"/>
        <end position="458"/>
    </location>
</feature>
<keyword evidence="4" id="KW-0804">Transcription</keyword>
<dbReference type="EMBL" id="LSRQ01000344">
    <property type="protein sequence ID" value="OAY83400.1"/>
    <property type="molecule type" value="Genomic_DNA"/>
</dbReference>
<feature type="transmembrane region" description="Helical" evidence="7">
    <location>
        <begin position="478"/>
        <end position="495"/>
    </location>
</feature>
<dbReference type="SUPFAM" id="SSF47459">
    <property type="entry name" value="HLH, helix-loop-helix DNA-binding domain"/>
    <property type="match status" value="1"/>
</dbReference>
<feature type="region of interest" description="Disordered" evidence="6">
    <location>
        <begin position="1"/>
        <end position="22"/>
    </location>
</feature>
<feature type="compositionally biased region" description="Basic and acidic residues" evidence="6">
    <location>
        <begin position="611"/>
        <end position="635"/>
    </location>
</feature>
<feature type="compositionally biased region" description="Low complexity" evidence="6">
    <location>
        <begin position="90"/>
        <end position="106"/>
    </location>
</feature>
<feature type="region of interest" description="Disordered" evidence="6">
    <location>
        <begin position="42"/>
        <end position="112"/>
    </location>
</feature>
<proteinExistence type="inferred from homology"/>
<dbReference type="PROSITE" id="PS50888">
    <property type="entry name" value="BHLH"/>
    <property type="match status" value="1"/>
</dbReference>
<feature type="region of interest" description="Disordered" evidence="6">
    <location>
        <begin position="175"/>
        <end position="224"/>
    </location>
</feature>
<dbReference type="Pfam" id="PF00010">
    <property type="entry name" value="HLH"/>
    <property type="match status" value="1"/>
</dbReference>
<feature type="compositionally biased region" description="Pro residues" evidence="6">
    <location>
        <begin position="636"/>
        <end position="648"/>
    </location>
</feature>
<keyword evidence="7" id="KW-0472">Membrane</keyword>
<evidence type="ECO:0000256" key="1">
    <source>
        <dbReference type="ARBA" id="ARBA00004123"/>
    </source>
</evidence>
<feature type="transmembrane region" description="Helical" evidence="7">
    <location>
        <begin position="507"/>
        <end position="529"/>
    </location>
</feature>
<organism evidence="9 10">
    <name type="scientific">Ananas comosus</name>
    <name type="common">Pineapple</name>
    <name type="synonym">Ananas ananas</name>
    <dbReference type="NCBI Taxonomy" id="4615"/>
    <lineage>
        <taxon>Eukaryota</taxon>
        <taxon>Viridiplantae</taxon>
        <taxon>Streptophyta</taxon>
        <taxon>Embryophyta</taxon>
        <taxon>Tracheophyta</taxon>
        <taxon>Spermatophyta</taxon>
        <taxon>Magnoliopsida</taxon>
        <taxon>Liliopsida</taxon>
        <taxon>Poales</taxon>
        <taxon>Bromeliaceae</taxon>
        <taxon>Bromelioideae</taxon>
        <taxon>Ananas</taxon>
    </lineage>
</organism>